<dbReference type="InterPro" id="IPR050498">
    <property type="entry name" value="Ycf3"/>
</dbReference>
<feature type="repeat" description="TPR" evidence="3">
    <location>
        <begin position="387"/>
        <end position="420"/>
    </location>
</feature>
<dbReference type="KEGG" id="aup:AsAng_0055710"/>
<dbReference type="InterPro" id="IPR011990">
    <property type="entry name" value="TPR-like_helical_dom_sf"/>
</dbReference>
<proteinExistence type="predicted"/>
<keyword evidence="1" id="KW-0677">Repeat</keyword>
<dbReference type="PROSITE" id="PS50005">
    <property type="entry name" value="TPR"/>
    <property type="match status" value="4"/>
</dbReference>
<evidence type="ECO:0000256" key="1">
    <source>
        <dbReference type="ARBA" id="ARBA00022737"/>
    </source>
</evidence>
<dbReference type="RefSeq" id="WP_264789998.1">
    <property type="nucleotide sequence ID" value="NZ_AP026867.1"/>
</dbReference>
<dbReference type="GO" id="GO:0009279">
    <property type="term" value="C:cell outer membrane"/>
    <property type="evidence" value="ECO:0007669"/>
    <property type="project" value="TreeGrafter"/>
</dbReference>
<evidence type="ECO:0000313" key="4">
    <source>
        <dbReference type="EMBL" id="BDS14789.1"/>
    </source>
</evidence>
<sequence>MYNLSPKCWSFILLLLSINMGVWAQSKKKTRPKESDVLLEKLFIEANREKILGNIDEAIQRYLEVLQKDNNNTAANYELARLYKRQEQYGKAIDRIEKAIALEKYNLVYSDLYASLLEKEGSFKKAADLYANLSNQYPAQEQLYFEWAYYLSKSGKADQAIKVYNNLEKRVGIKEAISMRKYKLYMKTGKAKKASQEIEQLMQAYPEEPEYIIRLANFYTSIQELEKAKTLYQKALNLDPTNPTANMAMVEFFLQNGDTARYLKALINTFQNPHQDLNNKLKALKSLTSDLANNRIDPKYEASILELSTALTQTHPNSAEANFVRGNLLFQQQEYAQAVKHYDISIRFIKNNLALWQNLLEALHLMDNQATLQKRSEEFLELYPSQANSYYYHGIALFQKEDYKKAQKEFQQAIEIAAANLKIQGHSLRYLARIYEAMNDYEKADRTFNESILMQPDDPEIIHDYAYSLAKRGVELPKAQELIKGILKRYPNNIKYTTANGFILYKQTKYTLAEQEINKALSLGGNNSPETLERYGDVLFKMGKENQAVSFWQKALDKGSSSSILQRKISTKQLYE</sequence>
<keyword evidence="5" id="KW-1185">Reference proteome</keyword>
<dbReference type="EMBL" id="AP026867">
    <property type="protein sequence ID" value="BDS14789.1"/>
    <property type="molecule type" value="Genomic_DNA"/>
</dbReference>
<dbReference type="Pfam" id="PF13424">
    <property type="entry name" value="TPR_12"/>
    <property type="match status" value="1"/>
</dbReference>
<dbReference type="SUPFAM" id="SSF48452">
    <property type="entry name" value="TPR-like"/>
    <property type="match status" value="3"/>
</dbReference>
<dbReference type="InterPro" id="IPR019734">
    <property type="entry name" value="TPR_rpt"/>
</dbReference>
<name>A0A915YKB4_9BACT</name>
<dbReference type="Pfam" id="PF13181">
    <property type="entry name" value="TPR_8"/>
    <property type="match status" value="1"/>
</dbReference>
<dbReference type="PANTHER" id="PTHR44858:SF1">
    <property type="entry name" value="UDP-N-ACETYLGLUCOSAMINE--PEPTIDE N-ACETYLGLUCOSAMINYLTRANSFERASE SPINDLY-RELATED"/>
    <property type="match status" value="1"/>
</dbReference>
<feature type="repeat" description="TPR" evidence="3">
    <location>
        <begin position="209"/>
        <end position="242"/>
    </location>
</feature>
<protein>
    <submittedName>
        <fullName evidence="4">Tetratricopeptide repeat protein</fullName>
    </submittedName>
</protein>
<evidence type="ECO:0000256" key="2">
    <source>
        <dbReference type="ARBA" id="ARBA00022803"/>
    </source>
</evidence>
<organism evidence="4 5">
    <name type="scientific">Aureispira anguillae</name>
    <dbReference type="NCBI Taxonomy" id="2864201"/>
    <lineage>
        <taxon>Bacteria</taxon>
        <taxon>Pseudomonadati</taxon>
        <taxon>Bacteroidota</taxon>
        <taxon>Saprospiria</taxon>
        <taxon>Saprospirales</taxon>
        <taxon>Saprospiraceae</taxon>
        <taxon>Aureispira</taxon>
    </lineage>
</organism>
<dbReference type="SMART" id="SM00028">
    <property type="entry name" value="TPR"/>
    <property type="match status" value="8"/>
</dbReference>
<dbReference type="Proteomes" id="UP001060919">
    <property type="component" value="Chromosome"/>
</dbReference>
<dbReference type="GO" id="GO:0046813">
    <property type="term" value="P:receptor-mediated virion attachment to host cell"/>
    <property type="evidence" value="ECO:0007669"/>
    <property type="project" value="TreeGrafter"/>
</dbReference>
<accession>A0A915YKB4</accession>
<reference evidence="4" key="1">
    <citation type="submission" date="2022-09" db="EMBL/GenBank/DDBJ databases">
        <title>Aureispira anguillicida sp. nov., isolated from Leptocephalus of Japanese eel Anguilla japonica.</title>
        <authorList>
            <person name="Yuasa K."/>
            <person name="Mekata T."/>
            <person name="Ikunari K."/>
        </authorList>
    </citation>
    <scope>NUCLEOTIDE SEQUENCE</scope>
    <source>
        <strain evidence="4">EL160426</strain>
    </source>
</reference>
<gene>
    <name evidence="4" type="ORF">AsAng_0055710</name>
</gene>
<dbReference type="PANTHER" id="PTHR44858">
    <property type="entry name" value="TETRATRICOPEPTIDE REPEAT PROTEIN 6"/>
    <property type="match status" value="1"/>
</dbReference>
<evidence type="ECO:0000256" key="3">
    <source>
        <dbReference type="PROSITE-ProRule" id="PRU00339"/>
    </source>
</evidence>
<feature type="repeat" description="TPR" evidence="3">
    <location>
        <begin position="73"/>
        <end position="106"/>
    </location>
</feature>
<dbReference type="AlphaFoldDB" id="A0A915YKB4"/>
<feature type="repeat" description="TPR" evidence="3">
    <location>
        <begin position="425"/>
        <end position="458"/>
    </location>
</feature>
<dbReference type="Pfam" id="PF14559">
    <property type="entry name" value="TPR_19"/>
    <property type="match status" value="1"/>
</dbReference>
<evidence type="ECO:0000313" key="5">
    <source>
        <dbReference type="Proteomes" id="UP001060919"/>
    </source>
</evidence>
<dbReference type="Gene3D" id="1.25.40.10">
    <property type="entry name" value="Tetratricopeptide repeat domain"/>
    <property type="match status" value="4"/>
</dbReference>
<dbReference type="Pfam" id="PF13432">
    <property type="entry name" value="TPR_16"/>
    <property type="match status" value="1"/>
</dbReference>
<keyword evidence="2 3" id="KW-0802">TPR repeat</keyword>